<feature type="domain" description="Myb-like" evidence="8">
    <location>
        <begin position="142"/>
        <end position="193"/>
    </location>
</feature>
<dbReference type="Gene3D" id="1.10.10.60">
    <property type="entry name" value="Homeodomain-like"/>
    <property type="match status" value="1"/>
</dbReference>
<dbReference type="GO" id="GO:0000976">
    <property type="term" value="F:transcription cis-regulatory region binding"/>
    <property type="evidence" value="ECO:0007669"/>
    <property type="project" value="InterPro"/>
</dbReference>
<accession>A0AAQ3QCZ4</accession>
<dbReference type="PANTHER" id="PTHR31496:SF3">
    <property type="entry name" value="TRANSCRIPTION REPRESSOR KAN1"/>
    <property type="match status" value="1"/>
</dbReference>
<feature type="compositionally biased region" description="Polar residues" evidence="7">
    <location>
        <begin position="200"/>
        <end position="210"/>
    </location>
</feature>
<protein>
    <submittedName>
        <fullName evidence="9">Transcription repressor KAN1-like</fullName>
    </submittedName>
</protein>
<keyword evidence="6" id="KW-0539">Nucleus</keyword>
<organism evidence="9 10">
    <name type="scientific">Canna indica</name>
    <name type="common">Indian-shot</name>
    <dbReference type="NCBI Taxonomy" id="4628"/>
    <lineage>
        <taxon>Eukaryota</taxon>
        <taxon>Viridiplantae</taxon>
        <taxon>Streptophyta</taxon>
        <taxon>Embryophyta</taxon>
        <taxon>Tracheophyta</taxon>
        <taxon>Spermatophyta</taxon>
        <taxon>Magnoliopsida</taxon>
        <taxon>Liliopsida</taxon>
        <taxon>Zingiberales</taxon>
        <taxon>Cannaceae</taxon>
        <taxon>Canna</taxon>
    </lineage>
</organism>
<keyword evidence="5" id="KW-0804">Transcription</keyword>
<dbReference type="AlphaFoldDB" id="A0AAQ3QCZ4"/>
<evidence type="ECO:0000313" key="9">
    <source>
        <dbReference type="EMBL" id="WOL03930.1"/>
    </source>
</evidence>
<dbReference type="Pfam" id="PF00249">
    <property type="entry name" value="Myb_DNA-binding"/>
    <property type="match status" value="1"/>
</dbReference>
<evidence type="ECO:0000256" key="2">
    <source>
        <dbReference type="ARBA" id="ARBA00022473"/>
    </source>
</evidence>
<keyword evidence="10" id="KW-1185">Reference proteome</keyword>
<dbReference type="GO" id="GO:0006355">
    <property type="term" value="P:regulation of DNA-templated transcription"/>
    <property type="evidence" value="ECO:0007669"/>
    <property type="project" value="InterPro"/>
</dbReference>
<keyword evidence="2" id="KW-0217">Developmental protein</keyword>
<dbReference type="GO" id="GO:0010158">
    <property type="term" value="P:abaxial cell fate specification"/>
    <property type="evidence" value="ECO:0007669"/>
    <property type="project" value="InterPro"/>
</dbReference>
<evidence type="ECO:0000256" key="3">
    <source>
        <dbReference type="ARBA" id="ARBA00022782"/>
    </source>
</evidence>
<evidence type="ECO:0000259" key="8">
    <source>
        <dbReference type="Pfam" id="PF00249"/>
    </source>
</evidence>
<dbReference type="InterPro" id="IPR009057">
    <property type="entry name" value="Homeodomain-like_sf"/>
</dbReference>
<dbReference type="NCBIfam" id="TIGR01557">
    <property type="entry name" value="myb_SHAQKYF"/>
    <property type="match status" value="1"/>
</dbReference>
<dbReference type="SUPFAM" id="SSF46689">
    <property type="entry name" value="Homeodomain-like"/>
    <property type="match status" value="1"/>
</dbReference>
<dbReference type="PANTHER" id="PTHR31496">
    <property type="entry name" value="TRANSCRIPTION FACTOR KAN2-RELATED"/>
    <property type="match status" value="1"/>
</dbReference>
<keyword evidence="4" id="KW-0805">Transcription regulation</keyword>
<feature type="region of interest" description="Disordered" evidence="7">
    <location>
        <begin position="18"/>
        <end position="64"/>
    </location>
</feature>
<gene>
    <name evidence="9" type="ORF">Cni_G12650</name>
</gene>
<proteinExistence type="predicted"/>
<dbReference type="InterPro" id="IPR044847">
    <property type="entry name" value="KAN_fam"/>
</dbReference>
<dbReference type="FunFam" id="1.10.10.60:FF:000002">
    <property type="entry name" value="Myb family transcription factor"/>
    <property type="match status" value="1"/>
</dbReference>
<dbReference type="Proteomes" id="UP001327560">
    <property type="component" value="Chromosome 4"/>
</dbReference>
<reference evidence="9 10" key="1">
    <citation type="submission" date="2023-10" db="EMBL/GenBank/DDBJ databases">
        <title>Chromosome-scale genome assembly provides insights into flower coloration mechanisms of Canna indica.</title>
        <authorList>
            <person name="Li C."/>
        </authorList>
    </citation>
    <scope>NUCLEOTIDE SEQUENCE [LARGE SCALE GENOMIC DNA]</scope>
    <source>
        <tissue evidence="9">Flower</tissue>
    </source>
</reference>
<evidence type="ECO:0000313" key="10">
    <source>
        <dbReference type="Proteomes" id="UP001327560"/>
    </source>
</evidence>
<evidence type="ECO:0000256" key="1">
    <source>
        <dbReference type="ARBA" id="ARBA00004123"/>
    </source>
</evidence>
<dbReference type="InterPro" id="IPR001005">
    <property type="entry name" value="SANT/Myb"/>
</dbReference>
<evidence type="ECO:0000256" key="7">
    <source>
        <dbReference type="SAM" id="MobiDB-lite"/>
    </source>
</evidence>
<evidence type="ECO:0000256" key="6">
    <source>
        <dbReference type="ARBA" id="ARBA00023242"/>
    </source>
</evidence>
<evidence type="ECO:0000256" key="4">
    <source>
        <dbReference type="ARBA" id="ARBA00023015"/>
    </source>
</evidence>
<keyword evidence="3" id="KW-0221">Differentiation</keyword>
<sequence>MLSRAVLADTASTATPDLSLHIGPPLTITPAEGSGGGSGSQACSVPPLSSFKRPPDTNVLRESSWPLNGTPVYANSQSPSPLMPSSHGLVPLLPTWFADSFSCYHHQLPYCGVRSLEASHNVARSRFMAPRYPSKRSTRAPRMRWTSSLHSRFVHAVDLLGGHERATPKSILELMDVKDLTLAHVKSHLQMYRTIKSTDRSAVSSGQSDGSVEEDLVPGNSEQKQELLLNSDIKWANSSSRKFSKVWMHINSIDDNTADNDIDALRSTSLSSQIEGACRSNGTSGSSYQDVKIPSLEFTLGRPDWHTD</sequence>
<dbReference type="InterPro" id="IPR006447">
    <property type="entry name" value="Myb_dom_plants"/>
</dbReference>
<evidence type="ECO:0000256" key="5">
    <source>
        <dbReference type="ARBA" id="ARBA00023163"/>
    </source>
</evidence>
<comment type="subcellular location">
    <subcellularLocation>
        <location evidence="1">Nucleus</location>
    </subcellularLocation>
</comment>
<dbReference type="GO" id="GO:0005634">
    <property type="term" value="C:nucleus"/>
    <property type="evidence" value="ECO:0007669"/>
    <property type="project" value="UniProtKB-SubCell"/>
</dbReference>
<dbReference type="EMBL" id="CP136893">
    <property type="protein sequence ID" value="WOL03930.1"/>
    <property type="molecule type" value="Genomic_DNA"/>
</dbReference>
<feature type="region of interest" description="Disordered" evidence="7">
    <location>
        <begin position="198"/>
        <end position="222"/>
    </location>
</feature>
<name>A0AAQ3QCZ4_9LILI</name>